<keyword evidence="2" id="KW-0539">Nucleus</keyword>
<dbReference type="InterPro" id="IPR021858">
    <property type="entry name" value="Fun_TF"/>
</dbReference>
<evidence type="ECO:0000256" key="1">
    <source>
        <dbReference type="ARBA" id="ARBA00004123"/>
    </source>
</evidence>
<comment type="caution">
    <text evidence="3">The sequence shown here is derived from an EMBL/GenBank/DDBJ whole genome shotgun (WGS) entry which is preliminary data.</text>
</comment>
<name>A0AAV9NMM9_9EURO</name>
<dbReference type="AlphaFoldDB" id="A0AAV9NMM9"/>
<dbReference type="Proteomes" id="UP001358417">
    <property type="component" value="Unassembled WGS sequence"/>
</dbReference>
<evidence type="ECO:0008006" key="5">
    <source>
        <dbReference type="Google" id="ProtNLM"/>
    </source>
</evidence>
<evidence type="ECO:0000313" key="4">
    <source>
        <dbReference type="Proteomes" id="UP001358417"/>
    </source>
</evidence>
<evidence type="ECO:0000313" key="3">
    <source>
        <dbReference type="EMBL" id="KAK5060208.1"/>
    </source>
</evidence>
<dbReference type="GeneID" id="89978251"/>
<dbReference type="GO" id="GO:0000976">
    <property type="term" value="F:transcription cis-regulatory region binding"/>
    <property type="evidence" value="ECO:0007669"/>
    <property type="project" value="TreeGrafter"/>
</dbReference>
<organism evidence="3 4">
    <name type="scientific">Exophiala bonariae</name>
    <dbReference type="NCBI Taxonomy" id="1690606"/>
    <lineage>
        <taxon>Eukaryota</taxon>
        <taxon>Fungi</taxon>
        <taxon>Dikarya</taxon>
        <taxon>Ascomycota</taxon>
        <taxon>Pezizomycotina</taxon>
        <taxon>Eurotiomycetes</taxon>
        <taxon>Chaetothyriomycetidae</taxon>
        <taxon>Chaetothyriales</taxon>
        <taxon>Herpotrichiellaceae</taxon>
        <taxon>Exophiala</taxon>
    </lineage>
</organism>
<dbReference type="GO" id="GO:0003700">
    <property type="term" value="F:DNA-binding transcription factor activity"/>
    <property type="evidence" value="ECO:0007669"/>
    <property type="project" value="TreeGrafter"/>
</dbReference>
<sequence length="387" mass="44627">MPKARQAPWQLELPWLQSRELTNIPAVNRRLLQFWLENVCQVMTLDPDNNPMSFPVVEQLADSKALVHALQSVSAGYELYYAPSSITQCIEERGKALYTMRQEIQAPTAIRVQSFLAVWILGLSSQWIDNSVGAFGEQHLMAARAILDSLLQQKDFPVDHPFRPFIVGAFIWWDMACSFLVESSKQKPLDTPEIFAAVTLLRGKFCTLMSHATELFYHLCSLGRYCRIFLDSGIRNQEFEILIEHELLTWEHSSQEDNLKTLNETFRLHGLVMLYRLCKDVAIDNEDIIRDHSQTILRNISHISTDSPIFKFLTLPLLSAGAELCKEDQEMRVQVVKWFAVLYSHVRLPTLNWTTALLYDLWARRDAGEQINWLQLMLQKGWALMLG</sequence>
<dbReference type="RefSeq" id="XP_064710029.1">
    <property type="nucleotide sequence ID" value="XM_064853630.1"/>
</dbReference>
<comment type="subcellular location">
    <subcellularLocation>
        <location evidence="1">Nucleus</location>
    </subcellularLocation>
</comment>
<dbReference type="EMBL" id="JAVRRD010000004">
    <property type="protein sequence ID" value="KAK5060208.1"/>
    <property type="molecule type" value="Genomic_DNA"/>
</dbReference>
<evidence type="ECO:0000256" key="2">
    <source>
        <dbReference type="ARBA" id="ARBA00023242"/>
    </source>
</evidence>
<keyword evidence="4" id="KW-1185">Reference proteome</keyword>
<reference evidence="3 4" key="1">
    <citation type="submission" date="2023-08" db="EMBL/GenBank/DDBJ databases">
        <title>Black Yeasts Isolated from many extreme environments.</title>
        <authorList>
            <person name="Coleine C."/>
            <person name="Stajich J.E."/>
            <person name="Selbmann L."/>
        </authorList>
    </citation>
    <scope>NUCLEOTIDE SEQUENCE [LARGE SCALE GENOMIC DNA]</scope>
    <source>
        <strain evidence="3 4">CCFEE 5792</strain>
    </source>
</reference>
<dbReference type="PANTHER" id="PTHR37534:SF11">
    <property type="entry name" value="ZN(II)2CYS6 TRANSCRIPTION FACTOR (EUROFUNG)"/>
    <property type="match status" value="1"/>
</dbReference>
<dbReference type="GO" id="GO:0005634">
    <property type="term" value="C:nucleus"/>
    <property type="evidence" value="ECO:0007669"/>
    <property type="project" value="UniProtKB-SubCell"/>
</dbReference>
<dbReference type="Pfam" id="PF11951">
    <property type="entry name" value="Fungal_trans_2"/>
    <property type="match status" value="1"/>
</dbReference>
<dbReference type="PANTHER" id="PTHR37534">
    <property type="entry name" value="TRANSCRIPTIONAL ACTIVATOR PROTEIN UGA3"/>
    <property type="match status" value="1"/>
</dbReference>
<dbReference type="GO" id="GO:0045944">
    <property type="term" value="P:positive regulation of transcription by RNA polymerase II"/>
    <property type="evidence" value="ECO:0007669"/>
    <property type="project" value="TreeGrafter"/>
</dbReference>
<protein>
    <recommendedName>
        <fullName evidence="5">Fungal-specific transcription factor domain-containing protein</fullName>
    </recommendedName>
</protein>
<proteinExistence type="predicted"/>
<gene>
    <name evidence="3" type="ORF">LTR84_010093</name>
</gene>
<accession>A0AAV9NMM9</accession>